<protein>
    <submittedName>
        <fullName evidence="1">Similar to Peroxisomal membrane protein PEX17 acc. no. P87200</fullName>
    </submittedName>
</protein>
<sequence>MVVDRRLDNILRTLLQPGQADPNRPEGSAVYASAATVLATLTNPLNVTLLSTQILVSPAIWQSPDGLRAALRTFGVFQSATLGKIESPGVILGVEDWLNALIRGANQNVPRWKHLLLLGAVLSADTERAHLPRVTRKSVEDAFCRAVNLSLAANHEKGFDDLESDVLSLVLSHAMNSLSSKAKAQINYDALLPAIIKCIYFSKEGFQSGYFLPTIDHDIVVTDDKLAWPSKSNSFLELQERSARPLFVSMSKLAQLAGAAIQNTNDIAAVMALLESIRRFSDTMASQWKTNRLSAIPQSEEATQIDEESLKATVPVVWQILKTVLFTTALILQELTARVIQSPQFCNKESKPPESLGQLLRSITPSDGPIIASKILHILYGYYFITIRMGPNAFSSYNFVYYTSLDLLTSQSANAEKFLLSISPAAPGTIPPALPDRLKDLYFLNTAEHLTSILPASVISATLIPSLSPYLDPTLPPVLRPHFEAAHSVMLSILSSPTSSEIAATTMPFYVDCIFRSFPQALSARQFRLAFSTLIAEASPPQPLASLHPNLVDVLLELLCQKIALATTTTLEGTVDEGAVGLSERDVAVLAMIDALPLMEIGVMKRWLERAADLVVETKDEGSKQRVKERFWDVISGELDVSRAEVAVRWWGEGGRDRVLFGKQKRLEVRPRL</sequence>
<evidence type="ECO:0000313" key="2">
    <source>
        <dbReference type="Proteomes" id="UP000018144"/>
    </source>
</evidence>
<name>U4KVT1_PYROM</name>
<dbReference type="STRING" id="1076935.U4KVT1"/>
<dbReference type="InterPro" id="IPR055334">
    <property type="entry name" value="PEX8-like"/>
</dbReference>
<evidence type="ECO:0000313" key="1">
    <source>
        <dbReference type="EMBL" id="CCX05086.1"/>
    </source>
</evidence>
<dbReference type="OMA" id="LMVQWRQ"/>
<dbReference type="AlphaFoldDB" id="U4KVT1"/>
<dbReference type="PANTHER" id="PTHR39214">
    <property type="entry name" value="MICROBODY (PEROXISOME) BIOGENESIS PROTEIN PEROXIN 8 (EUROFUNG)"/>
    <property type="match status" value="1"/>
</dbReference>
<gene>
    <name evidence="1" type="ORF">PCON_04673</name>
</gene>
<dbReference type="EMBL" id="HF935234">
    <property type="protein sequence ID" value="CCX05086.1"/>
    <property type="molecule type" value="Genomic_DNA"/>
</dbReference>
<accession>U4KVT1</accession>
<dbReference type="PANTHER" id="PTHR39214:SF1">
    <property type="entry name" value="MICROBODY (PEROXISOME) BIOGENESIS PROTEIN PEROXIN 8 (EUROFUNG)"/>
    <property type="match status" value="1"/>
</dbReference>
<dbReference type="eggNOG" id="ENOG502QSAF">
    <property type="taxonomic scope" value="Eukaryota"/>
</dbReference>
<proteinExistence type="predicted"/>
<dbReference type="OrthoDB" id="2357318at2759"/>
<dbReference type="Pfam" id="PF26001">
    <property type="entry name" value="Pex8"/>
    <property type="match status" value="1"/>
</dbReference>
<keyword evidence="2" id="KW-1185">Reference proteome</keyword>
<reference evidence="1 2" key="1">
    <citation type="journal article" date="2013" name="PLoS Genet.">
        <title>The genome and development-dependent transcriptomes of Pyronema confluens: a window into fungal evolution.</title>
        <authorList>
            <person name="Traeger S."/>
            <person name="Altegoer F."/>
            <person name="Freitag M."/>
            <person name="Gabaldon T."/>
            <person name="Kempken F."/>
            <person name="Kumar A."/>
            <person name="Marcet-Houben M."/>
            <person name="Poggeler S."/>
            <person name="Stajich J.E."/>
            <person name="Nowrousian M."/>
        </authorList>
    </citation>
    <scope>NUCLEOTIDE SEQUENCE [LARGE SCALE GENOMIC DNA]</scope>
    <source>
        <strain evidence="2">CBS 100304</strain>
        <tissue evidence="1">Vegetative mycelium</tissue>
    </source>
</reference>
<organism evidence="1 2">
    <name type="scientific">Pyronema omphalodes (strain CBS 100304)</name>
    <name type="common">Pyronema confluens</name>
    <dbReference type="NCBI Taxonomy" id="1076935"/>
    <lineage>
        <taxon>Eukaryota</taxon>
        <taxon>Fungi</taxon>
        <taxon>Dikarya</taxon>
        <taxon>Ascomycota</taxon>
        <taxon>Pezizomycotina</taxon>
        <taxon>Pezizomycetes</taxon>
        <taxon>Pezizales</taxon>
        <taxon>Pyronemataceae</taxon>
        <taxon>Pyronema</taxon>
    </lineage>
</organism>
<dbReference type="Proteomes" id="UP000018144">
    <property type="component" value="Unassembled WGS sequence"/>
</dbReference>